<dbReference type="RefSeq" id="WP_280534533.1">
    <property type="nucleotide sequence ID" value="NZ_JAKMYX010000098.1"/>
</dbReference>
<reference evidence="1" key="1">
    <citation type="submission" date="2022-01" db="EMBL/GenBank/DDBJ databases">
        <title>Vibrio aestuarianus Clade A and Clade B isolates are associated with Pacific oyster (Crassostrea gigas) disease outbreaks across Ireland.</title>
        <authorList>
            <person name="Coyle N."/>
            <person name="O'Toole C."/>
            <person name="Thomas J.C.L."/>
            <person name="Ryder D."/>
            <person name="Cheslett D."/>
            <person name="Feist S."/>
            <person name="Bean T."/>
            <person name="Joseph A."/>
            <person name="Waina A."/>
            <person name="Feil E."/>
            <person name="Verner-Jeffreys D.W."/>
        </authorList>
    </citation>
    <scope>NUCLEOTIDE SEQUENCE</scope>
    <source>
        <strain evidence="1">S/17/14 A</strain>
    </source>
</reference>
<evidence type="ECO:0000313" key="1">
    <source>
        <dbReference type="EMBL" id="MDH5923308.1"/>
    </source>
</evidence>
<protein>
    <submittedName>
        <fullName evidence="1">Uncharacterized protein</fullName>
    </submittedName>
</protein>
<comment type="caution">
    <text evidence="1">The sequence shown here is derived from an EMBL/GenBank/DDBJ whole genome shotgun (WGS) entry which is preliminary data.</text>
</comment>
<dbReference type="AlphaFoldDB" id="A0AA43G1T0"/>
<organism evidence="1 2">
    <name type="scientific">Vibrio splendidus</name>
    <dbReference type="NCBI Taxonomy" id="29497"/>
    <lineage>
        <taxon>Bacteria</taxon>
        <taxon>Pseudomonadati</taxon>
        <taxon>Pseudomonadota</taxon>
        <taxon>Gammaproteobacteria</taxon>
        <taxon>Vibrionales</taxon>
        <taxon>Vibrionaceae</taxon>
        <taxon>Vibrio</taxon>
    </lineage>
</organism>
<dbReference type="EMBL" id="JAKMYX010000098">
    <property type="protein sequence ID" value="MDH5923308.1"/>
    <property type="molecule type" value="Genomic_DNA"/>
</dbReference>
<evidence type="ECO:0000313" key="2">
    <source>
        <dbReference type="Proteomes" id="UP001159663"/>
    </source>
</evidence>
<gene>
    <name evidence="1" type="ORF">L8R85_19985</name>
</gene>
<accession>A0AA43G1T0</accession>
<name>A0AA43G1T0_VIBSP</name>
<proteinExistence type="predicted"/>
<sequence>MELDKFVAQTLTLISKGVHDAKSASSNYGAVVNDAPSSMHRETGVYGSNDSILQSVEFDVAITTEDSSNGEGKISVMGLGIGGGTSSKDTLTSRVKFKVPISFSND</sequence>
<dbReference type="Proteomes" id="UP001159663">
    <property type="component" value="Unassembled WGS sequence"/>
</dbReference>